<keyword evidence="5" id="KW-0472">Membrane</keyword>
<dbReference type="Pfam" id="PF01130">
    <property type="entry name" value="CD36"/>
    <property type="match status" value="1"/>
</dbReference>
<gene>
    <name evidence="7" type="primary">SCARB2</name>
</gene>
<dbReference type="InterPro" id="IPR002159">
    <property type="entry name" value="CD36_fam"/>
</dbReference>
<name>A0A3B4G0M6_9CICH</name>
<dbReference type="GeneTree" id="ENSGT00940000153372"/>
<dbReference type="GO" id="GO:0006898">
    <property type="term" value="P:receptor-mediated endocytosis"/>
    <property type="evidence" value="ECO:0007669"/>
    <property type="project" value="TreeGrafter"/>
</dbReference>
<sequence length="516" mass="57671">MVLKSCCVYSVGVVSVLMLILGISLVLTSVFPHLVQSMVKKVIVLKNDTDAFEAWKDPPAHIYMQFYFFNLTNPQEVLDGERPAVVEIGPYTYREYRPMEQIDFQDNGTKVTAVNTKTYIFQRNMSRGPESDLIRTVNIPAMVSNSLQFKVISLLHLLLWGYEDGLLKNNASNDGEYVFFTGQQNYRDFSRVDTWKGESSLNWWTSDECNMINGTIGTGFHPVITKNDMLYIFSSDLCRSLYTVYEEDVTVKGITGYRFVPPSSVFANLTVNPDNAGFCVPAGNCLGSGLLNVSVCKEGAPIIMSSPHFYQADEKFAQDVFGMTPNKEEHQTAIDINPVGITTLKLKCLIRSRVLKIIMSFSFSQTGNVRTVVFPVAYLNESATIDDTAAKKLKAIGVQQNVVENIPFMLIGLAIIVGGIFMFLVCQQKVPEVSFALGSLGTSKALYKYRPLSDQIFRYLDHLPPSDLILSILSCHTNPLHVPPPLYPCVRFPSFPPAWQLHLQNPLSNISTTLPL</sequence>
<reference evidence="7" key="1">
    <citation type="submission" date="2023-09" db="UniProtKB">
        <authorList>
            <consortium name="Ensembl"/>
        </authorList>
    </citation>
    <scope>IDENTIFICATION</scope>
</reference>
<dbReference type="PANTHER" id="PTHR11923">
    <property type="entry name" value="SCAVENGER RECEPTOR CLASS B TYPE-1 SR-B1"/>
    <property type="match status" value="1"/>
</dbReference>
<evidence type="ECO:0000256" key="4">
    <source>
        <dbReference type="ARBA" id="ARBA00022989"/>
    </source>
</evidence>
<comment type="similarity">
    <text evidence="2">Belongs to the CD36 family.</text>
</comment>
<dbReference type="PANTHER" id="PTHR11923:SF112">
    <property type="entry name" value="LYSOSOME MEMBRANE PROTEIN 2"/>
    <property type="match status" value="1"/>
</dbReference>
<protein>
    <submittedName>
        <fullName evidence="7">Lysosome membrane protein 2-like</fullName>
    </submittedName>
</protein>
<proteinExistence type="inferred from homology"/>
<evidence type="ECO:0000256" key="6">
    <source>
        <dbReference type="ARBA" id="ARBA00023180"/>
    </source>
</evidence>
<keyword evidence="4" id="KW-1133">Transmembrane helix</keyword>
<dbReference type="PRINTS" id="PR01611">
    <property type="entry name" value="LIMPII"/>
</dbReference>
<evidence type="ECO:0000256" key="5">
    <source>
        <dbReference type="ARBA" id="ARBA00023136"/>
    </source>
</evidence>
<evidence type="ECO:0000256" key="2">
    <source>
        <dbReference type="ARBA" id="ARBA00010532"/>
    </source>
</evidence>
<accession>A0A3B4G0M6</accession>
<dbReference type="PRINTS" id="PR01609">
    <property type="entry name" value="CD36FAMILY"/>
</dbReference>
<dbReference type="Ensembl" id="ENSPNYT00000016017.1">
    <property type="protein sequence ID" value="ENSPNYP00000015619.1"/>
    <property type="gene ID" value="ENSPNYG00000011757.1"/>
</dbReference>
<dbReference type="InterPro" id="IPR005429">
    <property type="entry name" value="LimpII"/>
</dbReference>
<keyword evidence="3" id="KW-0812">Transmembrane</keyword>
<evidence type="ECO:0000313" key="7">
    <source>
        <dbReference type="Ensembl" id="ENSPNYP00000015619.1"/>
    </source>
</evidence>
<dbReference type="GO" id="GO:0006622">
    <property type="term" value="P:protein targeting to lysosome"/>
    <property type="evidence" value="ECO:0007669"/>
    <property type="project" value="TreeGrafter"/>
</dbReference>
<organism evidence="7">
    <name type="scientific">Pundamilia nyererei</name>
    <dbReference type="NCBI Taxonomy" id="303518"/>
    <lineage>
        <taxon>Eukaryota</taxon>
        <taxon>Metazoa</taxon>
        <taxon>Chordata</taxon>
        <taxon>Craniata</taxon>
        <taxon>Vertebrata</taxon>
        <taxon>Euteleostomi</taxon>
        <taxon>Actinopterygii</taxon>
        <taxon>Neopterygii</taxon>
        <taxon>Teleostei</taxon>
        <taxon>Neoteleostei</taxon>
        <taxon>Acanthomorphata</taxon>
        <taxon>Ovalentaria</taxon>
        <taxon>Cichlomorphae</taxon>
        <taxon>Cichliformes</taxon>
        <taxon>Cichlidae</taxon>
        <taxon>African cichlids</taxon>
        <taxon>Pseudocrenilabrinae</taxon>
        <taxon>Haplochromini</taxon>
        <taxon>Pundamilia</taxon>
    </lineage>
</organism>
<comment type="subcellular location">
    <subcellularLocation>
        <location evidence="1">Membrane</location>
    </subcellularLocation>
</comment>
<dbReference type="GO" id="GO:0016020">
    <property type="term" value="C:membrane"/>
    <property type="evidence" value="ECO:0007669"/>
    <property type="project" value="UniProtKB-SubCell"/>
</dbReference>
<dbReference type="AlphaFoldDB" id="A0A3B4G0M6"/>
<evidence type="ECO:0000256" key="1">
    <source>
        <dbReference type="ARBA" id="ARBA00004370"/>
    </source>
</evidence>
<dbReference type="GO" id="GO:0005764">
    <property type="term" value="C:lysosome"/>
    <property type="evidence" value="ECO:0007669"/>
    <property type="project" value="InterPro"/>
</dbReference>
<evidence type="ECO:0000256" key="3">
    <source>
        <dbReference type="ARBA" id="ARBA00022692"/>
    </source>
</evidence>
<dbReference type="GO" id="GO:0005044">
    <property type="term" value="F:scavenger receptor activity"/>
    <property type="evidence" value="ECO:0007669"/>
    <property type="project" value="InterPro"/>
</dbReference>
<keyword evidence="6" id="KW-0325">Glycoprotein</keyword>
<dbReference type="STRING" id="303518.ENSPNYP00000015619"/>